<accession>A0A2V1MZJ5</accession>
<reference evidence="3 4" key="1">
    <citation type="journal article" date="2018" name="Int. J. Syst. Evol. Microbiol.">
        <title>Lactobacillus bambusae sp. nov., isolated from a traditional fermented Ma-bamboo shoots of Taiwan.</title>
        <authorList>
            <person name="Wang L.-T."/>
        </authorList>
    </citation>
    <scope>NUCLEOTIDE SEQUENCE [LARGE SCALE GENOMIC DNA]</scope>
    <source>
        <strain evidence="3 4">BS-W1</strain>
    </source>
</reference>
<keyword evidence="1" id="KW-0812">Transmembrane</keyword>
<dbReference type="CDD" id="cd08579">
    <property type="entry name" value="GDPD_memb_like"/>
    <property type="match status" value="1"/>
</dbReference>
<dbReference type="GO" id="GO:0008081">
    <property type="term" value="F:phosphoric diester hydrolase activity"/>
    <property type="evidence" value="ECO:0007669"/>
    <property type="project" value="InterPro"/>
</dbReference>
<proteinExistence type="predicted"/>
<dbReference type="Gene3D" id="3.20.20.190">
    <property type="entry name" value="Phosphatidylinositol (PI) phosphodiesterase"/>
    <property type="match status" value="1"/>
</dbReference>
<keyword evidence="4" id="KW-1185">Reference proteome</keyword>
<dbReference type="PROSITE" id="PS51704">
    <property type="entry name" value="GP_PDE"/>
    <property type="match status" value="1"/>
</dbReference>
<dbReference type="RefSeq" id="WP_109251003.1">
    <property type="nucleotide sequence ID" value="NZ_QCXQ01000006.1"/>
</dbReference>
<dbReference type="Proteomes" id="UP000245080">
    <property type="component" value="Unassembled WGS sequence"/>
</dbReference>
<dbReference type="InterPro" id="IPR030395">
    <property type="entry name" value="GP_PDE_dom"/>
</dbReference>
<sequence>MVKRWLTRFKAVKSLFKVQTLTQGWLIMMAIIVTLHLLLLGRGHLWIKLFLSGLFLIGLPLIFTIFVLVIGQRRAEWSSEELTLTALKRVLHHAIPLVLFEGLTLLVGMPLGNYGLTSAFLARLKLPSQWINVVGMHRQLIVPLVIFIYLLILGFWLQYLQVPVQMIVKDQTWRQTRQKWSWWRLSVNLRTLIKPVIGMVIPMALVSELIVGLNWWLDQVVRPGSAMLLGWISLVGLEICLLTMTGILLAMIIWRLLDRPVTAQLVRPNDVHPIPWFAGMLVLILMGLLAWDSLQPVQNFRPSLTISHRGVNKGNGVQNTIPALVKTAKLKPDRVELDVHETKDGQFVVLHDETLKHLAGKNVTPHQLTLRELQQITVRENGTQTHLTGFSAYLRVAEHLHQRLIVEIKSTPEDSSNLVKHFDERYGARLVKDHSWVHAINYDVVTQLKKRDSQLKVGYITTLNFFSPDSVPADFYSFQRNTVGKQFVMAAHNQHVPAYIWTPDSRFDMIRMFAIGTDGQITNRVRRLQNVLNEPRSKFTWAILQNFLFSLL</sequence>
<feature type="transmembrane region" description="Helical" evidence="1">
    <location>
        <begin position="274"/>
        <end position="291"/>
    </location>
</feature>
<evidence type="ECO:0000256" key="1">
    <source>
        <dbReference type="SAM" id="Phobius"/>
    </source>
</evidence>
<evidence type="ECO:0000313" key="3">
    <source>
        <dbReference type="EMBL" id="PWF99545.1"/>
    </source>
</evidence>
<gene>
    <name evidence="3" type="ORF">DCM90_08870</name>
</gene>
<dbReference type="OrthoDB" id="2319356at2"/>
<organism evidence="3 4">
    <name type="scientific">Levilactobacillus bambusae</name>
    <dbReference type="NCBI Taxonomy" id="2024736"/>
    <lineage>
        <taxon>Bacteria</taxon>
        <taxon>Bacillati</taxon>
        <taxon>Bacillota</taxon>
        <taxon>Bacilli</taxon>
        <taxon>Lactobacillales</taxon>
        <taxon>Lactobacillaceae</taxon>
        <taxon>Levilactobacillus</taxon>
    </lineage>
</organism>
<evidence type="ECO:0000259" key="2">
    <source>
        <dbReference type="PROSITE" id="PS51704"/>
    </source>
</evidence>
<feature type="transmembrane region" description="Helical" evidence="1">
    <location>
        <begin position="140"/>
        <end position="160"/>
    </location>
</feature>
<protein>
    <recommendedName>
        <fullName evidence="2">GP-PDE domain-containing protein</fullName>
    </recommendedName>
</protein>
<dbReference type="PANTHER" id="PTHR46211:SF8">
    <property type="entry name" value="PHOSPHODIESTERASE"/>
    <property type="match status" value="1"/>
</dbReference>
<feature type="transmembrane region" description="Helical" evidence="1">
    <location>
        <begin position="21"/>
        <end position="39"/>
    </location>
</feature>
<dbReference type="Pfam" id="PF03009">
    <property type="entry name" value="GDPD"/>
    <property type="match status" value="1"/>
</dbReference>
<dbReference type="AlphaFoldDB" id="A0A2V1MZJ5"/>
<dbReference type="PANTHER" id="PTHR46211">
    <property type="entry name" value="GLYCEROPHOSPHORYL DIESTER PHOSPHODIESTERASE"/>
    <property type="match status" value="1"/>
</dbReference>
<dbReference type="EMBL" id="QCXQ01000006">
    <property type="protein sequence ID" value="PWF99545.1"/>
    <property type="molecule type" value="Genomic_DNA"/>
</dbReference>
<dbReference type="SUPFAM" id="SSF51695">
    <property type="entry name" value="PLC-like phosphodiesterases"/>
    <property type="match status" value="1"/>
</dbReference>
<feature type="transmembrane region" description="Helical" evidence="1">
    <location>
        <begin position="196"/>
        <end position="217"/>
    </location>
</feature>
<comment type="caution">
    <text evidence="3">The sequence shown here is derived from an EMBL/GenBank/DDBJ whole genome shotgun (WGS) entry which is preliminary data.</text>
</comment>
<feature type="transmembrane region" description="Helical" evidence="1">
    <location>
        <begin position="90"/>
        <end position="111"/>
    </location>
</feature>
<feature type="transmembrane region" description="Helical" evidence="1">
    <location>
        <begin position="45"/>
        <end position="70"/>
    </location>
</feature>
<keyword evidence="1" id="KW-1133">Transmembrane helix</keyword>
<feature type="domain" description="GP-PDE" evidence="2">
    <location>
        <begin position="303"/>
        <end position="532"/>
    </location>
</feature>
<dbReference type="InterPro" id="IPR017946">
    <property type="entry name" value="PLC-like_Pdiesterase_TIM-brl"/>
</dbReference>
<dbReference type="GO" id="GO:0006629">
    <property type="term" value="P:lipid metabolic process"/>
    <property type="evidence" value="ECO:0007669"/>
    <property type="project" value="InterPro"/>
</dbReference>
<feature type="transmembrane region" description="Helical" evidence="1">
    <location>
        <begin position="229"/>
        <end position="254"/>
    </location>
</feature>
<keyword evidence="1" id="KW-0472">Membrane</keyword>
<evidence type="ECO:0000313" key="4">
    <source>
        <dbReference type="Proteomes" id="UP000245080"/>
    </source>
</evidence>
<name>A0A2V1MZJ5_9LACO</name>